<gene>
    <name evidence="2" type="ORF">N7449_004937</name>
</gene>
<dbReference type="Pfam" id="PF08240">
    <property type="entry name" value="ADH_N"/>
    <property type="match status" value="1"/>
</dbReference>
<dbReference type="InterPro" id="IPR052711">
    <property type="entry name" value="Zinc_ADH-like"/>
</dbReference>
<dbReference type="SUPFAM" id="SSF50129">
    <property type="entry name" value="GroES-like"/>
    <property type="match status" value="1"/>
</dbReference>
<feature type="domain" description="Alcohol dehydrogenase-like N-terminal" evidence="1">
    <location>
        <begin position="37"/>
        <end position="92"/>
    </location>
</feature>
<dbReference type="InterPro" id="IPR013154">
    <property type="entry name" value="ADH-like_N"/>
</dbReference>
<dbReference type="InterPro" id="IPR011032">
    <property type="entry name" value="GroES-like_sf"/>
</dbReference>
<dbReference type="Proteomes" id="UP001150942">
    <property type="component" value="Unassembled WGS sequence"/>
</dbReference>
<evidence type="ECO:0000313" key="2">
    <source>
        <dbReference type="EMBL" id="KAJ5202858.1"/>
    </source>
</evidence>
<sequence length="94" mass="10187">MFSEVTQSTFKQYFLPEKTGINSLVLHDVPKTAPKYGQILVRIKAVSLNWRDGIMAMGTYPFPGPDALVPGSDGAGVVEEVGEGVTEWKVGETT</sequence>
<reference evidence="2" key="2">
    <citation type="journal article" date="2023" name="IMA Fungus">
        <title>Comparative genomic study of the Penicillium genus elucidates a diverse pangenome and 15 lateral gene transfer events.</title>
        <authorList>
            <person name="Petersen C."/>
            <person name="Sorensen T."/>
            <person name="Nielsen M.R."/>
            <person name="Sondergaard T.E."/>
            <person name="Sorensen J.L."/>
            <person name="Fitzpatrick D.A."/>
            <person name="Frisvad J.C."/>
            <person name="Nielsen K.L."/>
        </authorList>
    </citation>
    <scope>NUCLEOTIDE SEQUENCE</scope>
    <source>
        <strain evidence="2">IBT 20477</strain>
    </source>
</reference>
<accession>A0A9W9MKB4</accession>
<dbReference type="OrthoDB" id="3509362at2759"/>
<comment type="caution">
    <text evidence="2">The sequence shown here is derived from an EMBL/GenBank/DDBJ whole genome shotgun (WGS) entry which is preliminary data.</text>
</comment>
<evidence type="ECO:0000259" key="1">
    <source>
        <dbReference type="Pfam" id="PF08240"/>
    </source>
</evidence>
<evidence type="ECO:0000313" key="3">
    <source>
        <dbReference type="Proteomes" id="UP001150942"/>
    </source>
</evidence>
<protein>
    <recommendedName>
        <fullName evidence="1">Alcohol dehydrogenase-like N-terminal domain-containing protein</fullName>
    </recommendedName>
</protein>
<dbReference type="EMBL" id="JAPQKQ010000003">
    <property type="protein sequence ID" value="KAJ5202858.1"/>
    <property type="molecule type" value="Genomic_DNA"/>
</dbReference>
<organism evidence="2 3">
    <name type="scientific">Penicillium cf. viridicatum</name>
    <dbReference type="NCBI Taxonomy" id="2972119"/>
    <lineage>
        <taxon>Eukaryota</taxon>
        <taxon>Fungi</taxon>
        <taxon>Dikarya</taxon>
        <taxon>Ascomycota</taxon>
        <taxon>Pezizomycotina</taxon>
        <taxon>Eurotiomycetes</taxon>
        <taxon>Eurotiomycetidae</taxon>
        <taxon>Eurotiales</taxon>
        <taxon>Aspergillaceae</taxon>
        <taxon>Penicillium</taxon>
    </lineage>
</organism>
<dbReference type="Gene3D" id="3.90.180.10">
    <property type="entry name" value="Medium-chain alcohol dehydrogenases, catalytic domain"/>
    <property type="match status" value="1"/>
</dbReference>
<proteinExistence type="predicted"/>
<name>A0A9W9MKB4_9EURO</name>
<dbReference type="PANTHER" id="PTHR45033:SF2">
    <property type="entry name" value="ZINC-TYPE ALCOHOL DEHYDROGENASE-LIKE PROTEIN C1773.06C"/>
    <property type="match status" value="1"/>
</dbReference>
<keyword evidence="3" id="KW-1185">Reference proteome</keyword>
<dbReference type="PANTHER" id="PTHR45033">
    <property type="match status" value="1"/>
</dbReference>
<reference evidence="2" key="1">
    <citation type="submission" date="2022-11" db="EMBL/GenBank/DDBJ databases">
        <authorList>
            <person name="Petersen C."/>
        </authorList>
    </citation>
    <scope>NUCLEOTIDE SEQUENCE</scope>
    <source>
        <strain evidence="2">IBT 20477</strain>
    </source>
</reference>
<dbReference type="AlphaFoldDB" id="A0A9W9MKB4"/>